<dbReference type="Gene3D" id="3.40.50.1000">
    <property type="entry name" value="HAD superfamily/HAD-like"/>
    <property type="match status" value="1"/>
</dbReference>
<feature type="active site" description="Nucleophile" evidence="3">
    <location>
        <position position="9"/>
    </location>
</feature>
<comment type="similarity">
    <text evidence="3">Belongs to the HAD-like hydrolase superfamily. PpaX family.</text>
</comment>
<dbReference type="SFLD" id="SFLDS00003">
    <property type="entry name" value="Haloacid_Dehalogenase"/>
    <property type="match status" value="1"/>
</dbReference>
<accession>A0A0D0G7H1</accession>
<dbReference type="PANTHER" id="PTHR43434">
    <property type="entry name" value="PHOSPHOGLYCOLATE PHOSPHATASE"/>
    <property type="match status" value="1"/>
</dbReference>
<dbReference type="Gene3D" id="1.10.150.240">
    <property type="entry name" value="Putative phosphatase, domain 2"/>
    <property type="match status" value="1"/>
</dbReference>
<comment type="caution">
    <text evidence="4">The sequence shown here is derived from an EMBL/GenBank/DDBJ whole genome shotgun (WGS) entry which is preliminary data.</text>
</comment>
<dbReference type="InterPro" id="IPR023733">
    <property type="entry name" value="Pyrophosphatase_Ppax"/>
</dbReference>
<comment type="function">
    <text evidence="3">Hydrolyzes pyrophosphate formed during P-Ser-HPr dephosphorylation by HPrK/P. Might play a role in controlling the intracellular pyrophosphate pool.</text>
</comment>
<dbReference type="Proteomes" id="UP000032047">
    <property type="component" value="Unassembled WGS sequence"/>
</dbReference>
<protein>
    <recommendedName>
        <fullName evidence="3">Pyrophosphatase PpaX</fullName>
        <ecNumber evidence="3">3.6.1.1</ecNumber>
    </recommendedName>
</protein>
<dbReference type="PATRIC" id="fig|265546.4.peg.1551"/>
<dbReference type="GO" id="GO:0008967">
    <property type="term" value="F:phosphoglycolate phosphatase activity"/>
    <property type="evidence" value="ECO:0007669"/>
    <property type="project" value="TreeGrafter"/>
</dbReference>
<evidence type="ECO:0000313" key="4">
    <source>
        <dbReference type="EMBL" id="KIP21315.1"/>
    </source>
</evidence>
<keyword evidence="5" id="KW-1185">Reference proteome</keyword>
<dbReference type="SFLD" id="SFLDG01135">
    <property type="entry name" value="C1.5.6:_HAD__Beta-PGM__Phospha"/>
    <property type="match status" value="1"/>
</dbReference>
<dbReference type="InterPro" id="IPR050155">
    <property type="entry name" value="HAD-like_hydrolase_sf"/>
</dbReference>
<name>A0A0D0G7H1_9BACL</name>
<dbReference type="NCBIfam" id="TIGR01549">
    <property type="entry name" value="HAD-SF-IA-v1"/>
    <property type="match status" value="1"/>
</dbReference>
<keyword evidence="1 3" id="KW-0378">Hydrolase</keyword>
<dbReference type="NCBIfam" id="TIGR01509">
    <property type="entry name" value="HAD-SF-IA-v3"/>
    <property type="match status" value="1"/>
</dbReference>
<dbReference type="HAMAP" id="MF_01250">
    <property type="entry name" value="Pyrophosphat_PpaX"/>
    <property type="match status" value="1"/>
</dbReference>
<dbReference type="GO" id="GO:0000287">
    <property type="term" value="F:magnesium ion binding"/>
    <property type="evidence" value="ECO:0007669"/>
    <property type="project" value="UniProtKB-UniRule"/>
</dbReference>
<dbReference type="Pfam" id="PF13419">
    <property type="entry name" value="HAD_2"/>
    <property type="match status" value="1"/>
</dbReference>
<gene>
    <name evidence="3" type="primary">ppaX</name>
    <name evidence="4" type="ORF">JV16_01553</name>
</gene>
<proteinExistence type="inferred from homology"/>
<dbReference type="CDD" id="cd02616">
    <property type="entry name" value="HAD_PPase"/>
    <property type="match status" value="1"/>
</dbReference>
<dbReference type="InterPro" id="IPR023214">
    <property type="entry name" value="HAD_sf"/>
</dbReference>
<dbReference type="SUPFAM" id="SSF56784">
    <property type="entry name" value="HAD-like"/>
    <property type="match status" value="1"/>
</dbReference>
<dbReference type="InterPro" id="IPR036412">
    <property type="entry name" value="HAD-like_sf"/>
</dbReference>
<dbReference type="InterPro" id="IPR023198">
    <property type="entry name" value="PGP-like_dom2"/>
</dbReference>
<reference evidence="4 5" key="1">
    <citation type="submission" date="2015-01" db="EMBL/GenBank/DDBJ databases">
        <title>Genome sequence of Anoxybacillus ayderensis strain AB04.</title>
        <authorList>
            <person name="Belduz A.O."/>
            <person name="Canakci S."/>
            <person name="Chan K.-G."/>
            <person name="Kahar U.M."/>
            <person name="Yaakob A.S."/>
            <person name="Chan C.S."/>
            <person name="Goh K.M."/>
        </authorList>
    </citation>
    <scope>NUCLEOTIDE SEQUENCE [LARGE SCALE GENOMIC DNA]</scope>
    <source>
        <strain evidence="4 5">AB04</strain>
    </source>
</reference>
<comment type="catalytic activity">
    <reaction evidence="3">
        <text>diphosphate + H2O = 2 phosphate + H(+)</text>
        <dbReference type="Rhea" id="RHEA:24576"/>
        <dbReference type="ChEBI" id="CHEBI:15377"/>
        <dbReference type="ChEBI" id="CHEBI:15378"/>
        <dbReference type="ChEBI" id="CHEBI:33019"/>
        <dbReference type="ChEBI" id="CHEBI:43474"/>
        <dbReference type="EC" id="3.6.1.1"/>
    </reaction>
</comment>
<organism evidence="4 5">
    <name type="scientific">Anoxybacillus ayderensis</name>
    <dbReference type="NCBI Taxonomy" id="265546"/>
    <lineage>
        <taxon>Bacteria</taxon>
        <taxon>Bacillati</taxon>
        <taxon>Bacillota</taxon>
        <taxon>Bacilli</taxon>
        <taxon>Bacillales</taxon>
        <taxon>Anoxybacillaceae</taxon>
        <taxon>Anoxybacillus</taxon>
    </lineage>
</organism>
<dbReference type="GO" id="GO:0005829">
    <property type="term" value="C:cytosol"/>
    <property type="evidence" value="ECO:0007669"/>
    <property type="project" value="TreeGrafter"/>
</dbReference>
<sequence>MNINTILFDLDGTLINTNDLIIESFLHTLNHYYPNQYTREDVLAFIGPPLRDTFEAINPERVDEMIETYRAFNHAHHDALVKEYETVYDTVQTLHEQGFKLGIVTTKIRHTVNMGLKLTKLDSFFQCIITLDDVEHAKPHPEPIEKALACLQAKPEETLMVGDNHHDILAGKHAGTKTAGVAWTIKGREHLAKYEPDFMLEKMSDLLSILGVIGVEKN</sequence>
<dbReference type="NCBIfam" id="NF009804">
    <property type="entry name" value="PRK13288.1"/>
    <property type="match status" value="1"/>
</dbReference>
<evidence type="ECO:0000256" key="2">
    <source>
        <dbReference type="ARBA" id="ARBA00022842"/>
    </source>
</evidence>
<dbReference type="GO" id="GO:0006281">
    <property type="term" value="P:DNA repair"/>
    <property type="evidence" value="ECO:0007669"/>
    <property type="project" value="TreeGrafter"/>
</dbReference>
<dbReference type="PANTHER" id="PTHR43434:SF26">
    <property type="entry name" value="PYROPHOSPHATASE PPAX"/>
    <property type="match status" value="1"/>
</dbReference>
<dbReference type="RefSeq" id="WP_042535047.1">
    <property type="nucleotide sequence ID" value="NZ_JXTG01000006.1"/>
</dbReference>
<dbReference type="GO" id="GO:0004427">
    <property type="term" value="F:inorganic diphosphate phosphatase activity"/>
    <property type="evidence" value="ECO:0007669"/>
    <property type="project" value="UniProtKB-UniRule"/>
</dbReference>
<evidence type="ECO:0000313" key="5">
    <source>
        <dbReference type="Proteomes" id="UP000032047"/>
    </source>
</evidence>
<evidence type="ECO:0000256" key="3">
    <source>
        <dbReference type="HAMAP-Rule" id="MF_01250"/>
    </source>
</evidence>
<dbReference type="EC" id="3.6.1.1" evidence="3"/>
<comment type="cofactor">
    <cofactor evidence="3">
        <name>Mg(2+)</name>
        <dbReference type="ChEBI" id="CHEBI:18420"/>
    </cofactor>
</comment>
<dbReference type="FunFam" id="3.40.50.1000:FF:000022">
    <property type="entry name" value="Phosphoglycolate phosphatase"/>
    <property type="match status" value="1"/>
</dbReference>
<keyword evidence="2 3" id="KW-0460">Magnesium</keyword>
<dbReference type="InterPro" id="IPR006439">
    <property type="entry name" value="HAD-SF_hydro_IA"/>
</dbReference>
<dbReference type="SFLD" id="SFLDG01129">
    <property type="entry name" value="C1.5:_HAD__Beta-PGM__Phosphata"/>
    <property type="match status" value="1"/>
</dbReference>
<dbReference type="InterPro" id="IPR041492">
    <property type="entry name" value="HAD_2"/>
</dbReference>
<evidence type="ECO:0000256" key="1">
    <source>
        <dbReference type="ARBA" id="ARBA00022801"/>
    </source>
</evidence>
<dbReference type="EMBL" id="JXTG01000006">
    <property type="protein sequence ID" value="KIP21315.1"/>
    <property type="molecule type" value="Genomic_DNA"/>
</dbReference>
<dbReference type="AlphaFoldDB" id="A0A0D0G7H1"/>